<proteinExistence type="predicted"/>
<reference evidence="1" key="1">
    <citation type="submission" date="2020-05" db="EMBL/GenBank/DDBJ databases">
        <authorList>
            <person name="Chiriac C."/>
            <person name="Salcher M."/>
            <person name="Ghai R."/>
            <person name="Kavagutti S V."/>
        </authorList>
    </citation>
    <scope>NUCLEOTIDE SEQUENCE</scope>
</reference>
<name>A0A6J7NZS4_9ZZZZ</name>
<gene>
    <name evidence="1" type="ORF">UFOPK3954_01587</name>
</gene>
<evidence type="ECO:0000313" key="1">
    <source>
        <dbReference type="EMBL" id="CAB4998208.1"/>
    </source>
</evidence>
<organism evidence="1">
    <name type="scientific">freshwater metagenome</name>
    <dbReference type="NCBI Taxonomy" id="449393"/>
    <lineage>
        <taxon>unclassified sequences</taxon>
        <taxon>metagenomes</taxon>
        <taxon>ecological metagenomes</taxon>
    </lineage>
</organism>
<dbReference type="EMBL" id="CAFBON010000174">
    <property type="protein sequence ID" value="CAB4998208.1"/>
    <property type="molecule type" value="Genomic_DNA"/>
</dbReference>
<dbReference type="AlphaFoldDB" id="A0A6J7NZS4"/>
<sequence length="63" mass="6580">MTPNGSSPVSSVFFTVNGDADPYSSVSMTANLLSSGIVAYRSPPVVPTDWVLLPTTMVCVICV</sequence>
<protein>
    <submittedName>
        <fullName evidence="1">Unannotated protein</fullName>
    </submittedName>
</protein>
<accession>A0A6J7NZS4</accession>